<evidence type="ECO:0000256" key="5">
    <source>
        <dbReference type="ARBA" id="ARBA00023002"/>
    </source>
</evidence>
<evidence type="ECO:0000256" key="1">
    <source>
        <dbReference type="ARBA" id="ARBA00004651"/>
    </source>
</evidence>
<evidence type="ECO:0000313" key="10">
    <source>
        <dbReference type="EMBL" id="OGH89108.1"/>
    </source>
</evidence>
<feature type="domain" description="NADH:quinone oxidoreductase/Mrp antiporter transmembrane" evidence="9">
    <location>
        <begin position="136"/>
        <end position="432"/>
    </location>
</feature>
<feature type="transmembrane region" description="Helical" evidence="8">
    <location>
        <begin position="250"/>
        <end position="267"/>
    </location>
</feature>
<feature type="transmembrane region" description="Helical" evidence="8">
    <location>
        <begin position="83"/>
        <end position="104"/>
    </location>
</feature>
<dbReference type="GO" id="GO:0008137">
    <property type="term" value="F:NADH dehydrogenase (ubiquinone) activity"/>
    <property type="evidence" value="ECO:0007669"/>
    <property type="project" value="InterPro"/>
</dbReference>
<feature type="transmembrane region" description="Helical" evidence="8">
    <location>
        <begin position="660"/>
        <end position="679"/>
    </location>
</feature>
<feature type="transmembrane region" description="Helical" evidence="8">
    <location>
        <begin position="40"/>
        <end position="63"/>
    </location>
</feature>
<dbReference type="InterPro" id="IPR052175">
    <property type="entry name" value="ComplexI-like_HydComp"/>
</dbReference>
<feature type="transmembrane region" description="Helical" evidence="8">
    <location>
        <begin position="140"/>
        <end position="159"/>
    </location>
</feature>
<reference evidence="10 11" key="1">
    <citation type="journal article" date="2016" name="Nat. Commun.">
        <title>Thousands of microbial genomes shed light on interconnected biogeochemical processes in an aquifer system.</title>
        <authorList>
            <person name="Anantharaman K."/>
            <person name="Brown C.T."/>
            <person name="Hug L.A."/>
            <person name="Sharon I."/>
            <person name="Castelle C.J."/>
            <person name="Probst A.J."/>
            <person name="Thomas B.C."/>
            <person name="Singh A."/>
            <person name="Wilkins M.J."/>
            <person name="Karaoz U."/>
            <person name="Brodie E.L."/>
            <person name="Williams K.H."/>
            <person name="Hubbard S.S."/>
            <person name="Banfield J.F."/>
        </authorList>
    </citation>
    <scope>NUCLEOTIDE SEQUENCE [LARGE SCALE GENOMIC DNA]</scope>
</reference>
<keyword evidence="5" id="KW-0560">Oxidoreductase</keyword>
<feature type="transmembrane region" description="Helical" evidence="8">
    <location>
        <begin position="6"/>
        <end position="28"/>
    </location>
</feature>
<feature type="transmembrane region" description="Helical" evidence="8">
    <location>
        <begin position="212"/>
        <end position="238"/>
    </location>
</feature>
<evidence type="ECO:0000259" key="9">
    <source>
        <dbReference type="Pfam" id="PF00361"/>
    </source>
</evidence>
<dbReference type="PRINTS" id="PR01437">
    <property type="entry name" value="NUOXDRDTASE4"/>
</dbReference>
<dbReference type="GO" id="GO:0042773">
    <property type="term" value="P:ATP synthesis coupled electron transport"/>
    <property type="evidence" value="ECO:0007669"/>
    <property type="project" value="InterPro"/>
</dbReference>
<dbReference type="GO" id="GO:0005886">
    <property type="term" value="C:plasma membrane"/>
    <property type="evidence" value="ECO:0007669"/>
    <property type="project" value="UniProtKB-SubCell"/>
</dbReference>
<organism evidence="10 11">
    <name type="scientific">Candidatus Magasanikbacteria bacterium RIFOXYD2_FULL_36_9</name>
    <dbReference type="NCBI Taxonomy" id="1798707"/>
    <lineage>
        <taxon>Bacteria</taxon>
        <taxon>Candidatus Magasanikiibacteriota</taxon>
    </lineage>
</organism>
<dbReference type="NCBIfam" id="NF005086">
    <property type="entry name" value="PRK06521.1"/>
    <property type="match status" value="1"/>
</dbReference>
<keyword evidence="4 8" id="KW-1133">Transmembrane helix</keyword>
<dbReference type="GO" id="GO:0016491">
    <property type="term" value="F:oxidoreductase activity"/>
    <property type="evidence" value="ECO:0007669"/>
    <property type="project" value="UniProtKB-KW"/>
</dbReference>
<comment type="subcellular location">
    <subcellularLocation>
        <location evidence="1">Cell membrane</location>
        <topology evidence="1">Multi-pass membrane protein</topology>
    </subcellularLocation>
    <subcellularLocation>
        <location evidence="7">Membrane</location>
        <topology evidence="7">Multi-pass membrane protein</topology>
    </subcellularLocation>
</comment>
<feature type="transmembrane region" description="Helical" evidence="8">
    <location>
        <begin position="355"/>
        <end position="374"/>
    </location>
</feature>
<evidence type="ECO:0000256" key="7">
    <source>
        <dbReference type="RuleBase" id="RU000320"/>
    </source>
</evidence>
<dbReference type="PANTHER" id="PTHR42682">
    <property type="entry name" value="HYDROGENASE-4 COMPONENT F"/>
    <property type="match status" value="1"/>
</dbReference>
<keyword evidence="3 7" id="KW-0812">Transmembrane</keyword>
<keyword evidence="2" id="KW-1003">Cell membrane</keyword>
<keyword evidence="6 8" id="KW-0472">Membrane</keyword>
<feature type="transmembrane region" description="Helical" evidence="8">
    <location>
        <begin position="116"/>
        <end position="134"/>
    </location>
</feature>
<evidence type="ECO:0000256" key="8">
    <source>
        <dbReference type="SAM" id="Phobius"/>
    </source>
</evidence>
<dbReference type="EMBL" id="MFRC01000044">
    <property type="protein sequence ID" value="OGH89108.1"/>
    <property type="molecule type" value="Genomic_DNA"/>
</dbReference>
<name>A0A1F6NZ06_9BACT</name>
<feature type="transmembrane region" description="Helical" evidence="8">
    <location>
        <begin position="478"/>
        <end position="498"/>
    </location>
</feature>
<evidence type="ECO:0000256" key="2">
    <source>
        <dbReference type="ARBA" id="ARBA00022475"/>
    </source>
</evidence>
<dbReference type="InterPro" id="IPR003918">
    <property type="entry name" value="NADH_UbQ_OxRdtase"/>
</dbReference>
<feature type="transmembrane region" description="Helical" evidence="8">
    <location>
        <begin position="322"/>
        <end position="349"/>
    </location>
</feature>
<gene>
    <name evidence="10" type="ORF">A2537_00355</name>
</gene>
<evidence type="ECO:0000256" key="6">
    <source>
        <dbReference type="ARBA" id="ARBA00023136"/>
    </source>
</evidence>
<proteinExistence type="predicted"/>
<feature type="transmembrane region" description="Helical" evidence="8">
    <location>
        <begin position="542"/>
        <end position="560"/>
    </location>
</feature>
<dbReference type="Proteomes" id="UP000178490">
    <property type="component" value="Unassembled WGS sequence"/>
</dbReference>
<evidence type="ECO:0000256" key="3">
    <source>
        <dbReference type="ARBA" id="ARBA00022692"/>
    </source>
</evidence>
<protein>
    <submittedName>
        <fullName evidence="10">Hydrogenase 4 subunit B</fullName>
    </submittedName>
</protein>
<evidence type="ECO:0000313" key="11">
    <source>
        <dbReference type="Proteomes" id="UP000178490"/>
    </source>
</evidence>
<feature type="transmembrane region" description="Helical" evidence="8">
    <location>
        <begin position="171"/>
        <end position="192"/>
    </location>
</feature>
<feature type="transmembrane region" description="Helical" evidence="8">
    <location>
        <begin position="279"/>
        <end position="301"/>
    </location>
</feature>
<dbReference type="AlphaFoldDB" id="A0A1F6NZ06"/>
<evidence type="ECO:0000256" key="4">
    <source>
        <dbReference type="ARBA" id="ARBA00022989"/>
    </source>
</evidence>
<accession>A0A1F6NZ06</accession>
<dbReference type="PANTHER" id="PTHR42682:SF3">
    <property type="entry name" value="FORMATE HYDROGENLYASE SUBUNIT 3-RELATED"/>
    <property type="match status" value="1"/>
</dbReference>
<feature type="transmembrane region" description="Helical" evidence="8">
    <location>
        <begin position="386"/>
        <end position="404"/>
    </location>
</feature>
<dbReference type="Pfam" id="PF00361">
    <property type="entry name" value="Proton_antipo_M"/>
    <property type="match status" value="1"/>
</dbReference>
<sequence length="680" mass="74827">MLNYLFTPSSLVVAVGLFMIGALGALLFNKNNQLANWWGNLSATLGSSLALIFSSNVLITKIPQTVELFSSTQFLSLTLRVDLLSAFFIFVISLLGLLCSVYGLGYVKHYYNKYNLGVLGFFYNMFIASMILVVAANNVLFFLIAWEIMSLASYFLVIYEHREDENIKAGFLYFIMTHIGTAFIILSFLLLYKLTGSLEFEKIKSGMVGASGFIQSVIFVCALIGFGTKAGIIPFHIWLPKAHPVAPSHVSALMSGVMIKTGIYMLVRFTFDFLPSTPLWWGVVVLIIGAVSSLLGVLYALSEHDFKRLLAYHSIENIGIILLGLGSALVFLSLGMKSLAVMGLLAALYHTINHAVFKALLFLGAGSVISATHTRNIEDYGGLIKYMPQTAFFFLIGSMAISALPPFNGFVSEWLTFQSMFNAVATVGALTKVLFILAIGALAFTSGLAVMCFVKVFGATFLARPRSSHVSEAREVGWAMRFGMAMLALVALILGLSAGTVSKILTNVVTNLNNLKNSDSVISSTINVVNANNFATMSMPTAFSSIFIIIIIVAVLVYIVTRKQKVSTSITWDCGTNMEPRMEITATGFARSIITIFGTILRPTQQTKVEYREAGLRYFPKSTSIHFGLKDVYSIYFYKPVQEFVLWISEKTKKIQNGNINVYILYIFAILIGLLLIFVK</sequence>
<feature type="transmembrane region" description="Helical" evidence="8">
    <location>
        <begin position="424"/>
        <end position="457"/>
    </location>
</feature>
<dbReference type="InterPro" id="IPR001750">
    <property type="entry name" value="ND/Mrp_TM"/>
</dbReference>
<comment type="caution">
    <text evidence="10">The sequence shown here is derived from an EMBL/GenBank/DDBJ whole genome shotgun (WGS) entry which is preliminary data.</text>
</comment>